<proteinExistence type="predicted"/>
<dbReference type="Proteomes" id="UP001499854">
    <property type="component" value="Unassembled WGS sequence"/>
</dbReference>
<evidence type="ECO:0000256" key="2">
    <source>
        <dbReference type="SAM" id="Phobius"/>
    </source>
</evidence>
<dbReference type="EMBL" id="BAAAQM010000006">
    <property type="protein sequence ID" value="GAA1959735.1"/>
    <property type="molecule type" value="Genomic_DNA"/>
</dbReference>
<keyword evidence="2" id="KW-0472">Membrane</keyword>
<evidence type="ECO:0008006" key="5">
    <source>
        <dbReference type="Google" id="ProtNLM"/>
    </source>
</evidence>
<evidence type="ECO:0000313" key="4">
    <source>
        <dbReference type="Proteomes" id="UP001499854"/>
    </source>
</evidence>
<sequence length="506" mass="53266">MHHASKAYRQLGPRFTPGMTDLAAPPTGAEPQRFGPRRVRRNWSTPTALIGSAALVVAASTVFAIVAIATSGQVRSGFDAIGHSEAPQVVATNDLVYSLNDMDANLANVLMVGDKQLGPGIDRASFAKLFEQDRAAADHDLQLAAIHAGPDGAAAQQVGQALDALGSYEALAAQVMYSDAGHADRPAGQVPADESALFAKATDLMQQTVLPAAKTVAASNGAALESSYEDRHDTAEAAVWWIAGSGVLVVAALGGVQLLLFRRANRLLNPGLAAATVLTLALTVWGMSAMSSSAEHLRGAKKDAFDSVAALTAAKALSTDANADESRIIVDPSRAAKYQDSYLAKSEQLMDLGSGVTLQTYDSAAQSALDTYFGDPVRHPVTFGGYFGAELRNITFPGERAAAEQVLRAYQVYEVDDRELRQKLATDLPEAIRFDTSPAASDSDGAFVAYSGALQNVIDINSRAFGTSIDAGLSGLRPWPWVPLGGAVTVVVLLVIGMRPRLAEYR</sequence>
<reference evidence="3 4" key="1">
    <citation type="journal article" date="2019" name="Int. J. Syst. Evol. Microbiol.">
        <title>The Global Catalogue of Microorganisms (GCM) 10K type strain sequencing project: providing services to taxonomists for standard genome sequencing and annotation.</title>
        <authorList>
            <consortium name="The Broad Institute Genomics Platform"/>
            <consortium name="The Broad Institute Genome Sequencing Center for Infectious Disease"/>
            <person name="Wu L."/>
            <person name="Ma J."/>
        </authorList>
    </citation>
    <scope>NUCLEOTIDE SEQUENCE [LARGE SCALE GENOMIC DNA]</scope>
    <source>
        <strain evidence="3 4">JCM 16013</strain>
    </source>
</reference>
<feature type="transmembrane region" description="Helical" evidence="2">
    <location>
        <begin position="238"/>
        <end position="260"/>
    </location>
</feature>
<feature type="transmembrane region" description="Helical" evidence="2">
    <location>
        <begin position="267"/>
        <end position="287"/>
    </location>
</feature>
<gene>
    <name evidence="3" type="ORF">GCM10009838_15100</name>
</gene>
<evidence type="ECO:0000313" key="3">
    <source>
        <dbReference type="EMBL" id="GAA1959735.1"/>
    </source>
</evidence>
<keyword evidence="4" id="KW-1185">Reference proteome</keyword>
<feature type="region of interest" description="Disordered" evidence="1">
    <location>
        <begin position="1"/>
        <end position="37"/>
    </location>
</feature>
<comment type="caution">
    <text evidence="3">The sequence shown here is derived from an EMBL/GenBank/DDBJ whole genome shotgun (WGS) entry which is preliminary data.</text>
</comment>
<feature type="transmembrane region" description="Helical" evidence="2">
    <location>
        <begin position="47"/>
        <end position="69"/>
    </location>
</feature>
<name>A0ABN2QXZ5_9ACTN</name>
<evidence type="ECO:0000256" key="1">
    <source>
        <dbReference type="SAM" id="MobiDB-lite"/>
    </source>
</evidence>
<organism evidence="3 4">
    <name type="scientific">Catenulispora subtropica</name>
    <dbReference type="NCBI Taxonomy" id="450798"/>
    <lineage>
        <taxon>Bacteria</taxon>
        <taxon>Bacillati</taxon>
        <taxon>Actinomycetota</taxon>
        <taxon>Actinomycetes</taxon>
        <taxon>Catenulisporales</taxon>
        <taxon>Catenulisporaceae</taxon>
        <taxon>Catenulispora</taxon>
    </lineage>
</organism>
<keyword evidence="2" id="KW-0812">Transmembrane</keyword>
<protein>
    <recommendedName>
        <fullName evidence="5">Secreted protein</fullName>
    </recommendedName>
</protein>
<feature type="transmembrane region" description="Helical" evidence="2">
    <location>
        <begin position="479"/>
        <end position="498"/>
    </location>
</feature>
<keyword evidence="2" id="KW-1133">Transmembrane helix</keyword>
<accession>A0ABN2QXZ5</accession>